<proteinExistence type="predicted"/>
<keyword evidence="3" id="KW-1185">Reference proteome</keyword>
<accession>A0A251P4X6</accession>
<protein>
    <submittedName>
        <fullName evidence="2">Uncharacterized protein</fullName>
    </submittedName>
</protein>
<dbReference type="EMBL" id="CM007655">
    <property type="protein sequence ID" value="ONI06647.1"/>
    <property type="molecule type" value="Genomic_DNA"/>
</dbReference>
<dbReference type="AlphaFoldDB" id="A0A251P4X6"/>
<evidence type="ECO:0000256" key="1">
    <source>
        <dbReference type="SAM" id="SignalP"/>
    </source>
</evidence>
<evidence type="ECO:0000313" key="3">
    <source>
        <dbReference type="Proteomes" id="UP000006882"/>
    </source>
</evidence>
<dbReference type="Gramene" id="ONI06647">
    <property type="protein sequence ID" value="ONI06647"/>
    <property type="gene ID" value="PRUPE_5G072500"/>
</dbReference>
<dbReference type="Proteomes" id="UP000006882">
    <property type="component" value="Chromosome G5"/>
</dbReference>
<gene>
    <name evidence="2" type="ORF">PRUPE_5G072500</name>
</gene>
<dbReference type="OrthoDB" id="1911637at2759"/>
<dbReference type="PANTHER" id="PTHR34961">
    <property type="entry name" value="TRANSMEMBRANE PROTEIN"/>
    <property type="match status" value="1"/>
</dbReference>
<name>A0A251P4X6_PRUPE</name>
<dbReference type="InterPro" id="IPR053313">
    <property type="entry name" value="RGF"/>
</dbReference>
<dbReference type="PANTHER" id="PTHR34961:SF7">
    <property type="entry name" value="TRANSMEMBRANE PROTEIN"/>
    <property type="match status" value="1"/>
</dbReference>
<organism evidence="2 3">
    <name type="scientific">Prunus persica</name>
    <name type="common">Peach</name>
    <name type="synonym">Amygdalus persica</name>
    <dbReference type="NCBI Taxonomy" id="3760"/>
    <lineage>
        <taxon>Eukaryota</taxon>
        <taxon>Viridiplantae</taxon>
        <taxon>Streptophyta</taxon>
        <taxon>Embryophyta</taxon>
        <taxon>Tracheophyta</taxon>
        <taxon>Spermatophyta</taxon>
        <taxon>Magnoliopsida</taxon>
        <taxon>eudicotyledons</taxon>
        <taxon>Gunneridae</taxon>
        <taxon>Pentapetalae</taxon>
        <taxon>rosids</taxon>
        <taxon>fabids</taxon>
        <taxon>Rosales</taxon>
        <taxon>Rosaceae</taxon>
        <taxon>Amygdaloideae</taxon>
        <taxon>Amygdaleae</taxon>
        <taxon>Prunus</taxon>
    </lineage>
</organism>
<keyword evidence="1" id="KW-0732">Signal</keyword>
<reference evidence="2 3" key="1">
    <citation type="journal article" date="2013" name="Nat. Genet.">
        <title>The high-quality draft genome of peach (Prunus persica) identifies unique patterns of genetic diversity, domestication and genome evolution.</title>
        <authorList>
            <consortium name="International Peach Genome Initiative"/>
            <person name="Verde I."/>
            <person name="Abbott A.G."/>
            <person name="Scalabrin S."/>
            <person name="Jung S."/>
            <person name="Shu S."/>
            <person name="Marroni F."/>
            <person name="Zhebentyayeva T."/>
            <person name="Dettori M.T."/>
            <person name="Grimwood J."/>
            <person name="Cattonaro F."/>
            <person name="Zuccolo A."/>
            <person name="Rossini L."/>
            <person name="Jenkins J."/>
            <person name="Vendramin E."/>
            <person name="Meisel L.A."/>
            <person name="Decroocq V."/>
            <person name="Sosinski B."/>
            <person name="Prochnik S."/>
            <person name="Mitros T."/>
            <person name="Policriti A."/>
            <person name="Cipriani G."/>
            <person name="Dondini L."/>
            <person name="Ficklin S."/>
            <person name="Goodstein D.M."/>
            <person name="Xuan P."/>
            <person name="Del Fabbro C."/>
            <person name="Aramini V."/>
            <person name="Copetti D."/>
            <person name="Gonzalez S."/>
            <person name="Horner D.S."/>
            <person name="Falchi R."/>
            <person name="Lucas S."/>
            <person name="Mica E."/>
            <person name="Maldonado J."/>
            <person name="Lazzari B."/>
            <person name="Bielenberg D."/>
            <person name="Pirona R."/>
            <person name="Miculan M."/>
            <person name="Barakat A."/>
            <person name="Testolin R."/>
            <person name="Stella A."/>
            <person name="Tartarini S."/>
            <person name="Tonutti P."/>
            <person name="Arus P."/>
            <person name="Orellana A."/>
            <person name="Wells C."/>
            <person name="Main D."/>
            <person name="Vizzotto G."/>
            <person name="Silva H."/>
            <person name="Salamini F."/>
            <person name="Schmutz J."/>
            <person name="Morgante M."/>
            <person name="Rokhsar D.S."/>
        </authorList>
    </citation>
    <scope>NUCLEOTIDE SEQUENCE [LARGE SCALE GENOMIC DNA]</scope>
    <source>
        <strain evidence="3">cv. Nemared</strain>
    </source>
</reference>
<evidence type="ECO:0000313" key="2">
    <source>
        <dbReference type="EMBL" id="ONI06647.1"/>
    </source>
</evidence>
<feature type="chain" id="PRO_5012242166" evidence="1">
    <location>
        <begin position="20"/>
        <end position="162"/>
    </location>
</feature>
<feature type="signal peptide" evidence="1">
    <location>
        <begin position="1"/>
        <end position="19"/>
    </location>
</feature>
<sequence>MSSIVLLFFLCLSIHACNSRLLGLVDKQSGSKSYHSVEDVAKVLSETLKSSMMPTISVEYQAQQINAETFTHESIPTALLRKQGHANGPASGYDIIALSSQVELKKLIEMQGLKRQARTLLGSATHNMEEDKDSKEDEAIEVVGVMDYAQPHRKPPIHNRKS</sequence>